<dbReference type="GO" id="GO:0016614">
    <property type="term" value="F:oxidoreductase activity, acting on CH-OH group of donors"/>
    <property type="evidence" value="ECO:0007669"/>
    <property type="project" value="UniProtKB-ARBA"/>
</dbReference>
<evidence type="ECO:0000256" key="6">
    <source>
        <dbReference type="PIRSR" id="PIRSR000138-1"/>
    </source>
</evidence>
<dbReference type="Pfam" id="PF01070">
    <property type="entry name" value="FMN_dh"/>
    <property type="match status" value="1"/>
</dbReference>
<dbReference type="PROSITE" id="PS00557">
    <property type="entry name" value="FMN_HYDROXY_ACID_DH_1"/>
    <property type="match status" value="1"/>
</dbReference>
<evidence type="ECO:0000256" key="1">
    <source>
        <dbReference type="ARBA" id="ARBA00001917"/>
    </source>
</evidence>
<evidence type="ECO:0000259" key="9">
    <source>
        <dbReference type="PROSITE" id="PS51349"/>
    </source>
</evidence>
<feature type="binding site" evidence="7">
    <location>
        <position position="296"/>
    </location>
    <ligand>
        <name>glyoxylate</name>
        <dbReference type="ChEBI" id="CHEBI:36655"/>
    </ligand>
</feature>
<dbReference type="PROSITE" id="PS51349">
    <property type="entry name" value="FMN_HYDROXY_ACID_DH_2"/>
    <property type="match status" value="1"/>
</dbReference>
<dbReference type="InterPro" id="IPR000262">
    <property type="entry name" value="FMN-dep_DH"/>
</dbReference>
<dbReference type="EMBL" id="RJJQ01000001">
    <property type="protein sequence ID" value="RNI25483.1"/>
    <property type="molecule type" value="Genomic_DNA"/>
</dbReference>
<dbReference type="SUPFAM" id="SSF51395">
    <property type="entry name" value="FMN-linked oxidoreductases"/>
    <property type="match status" value="1"/>
</dbReference>
<dbReference type="GO" id="GO:0010181">
    <property type="term" value="F:FMN binding"/>
    <property type="evidence" value="ECO:0007669"/>
    <property type="project" value="InterPro"/>
</dbReference>
<dbReference type="PANTHER" id="PTHR10578:SF107">
    <property type="entry name" value="2-HYDROXYACID OXIDASE 1"/>
    <property type="match status" value="1"/>
</dbReference>
<dbReference type="InterPro" id="IPR008259">
    <property type="entry name" value="FMN_hydac_DH_AS"/>
</dbReference>
<feature type="binding site" evidence="7">
    <location>
        <position position="130"/>
    </location>
    <ligand>
        <name>FMN</name>
        <dbReference type="ChEBI" id="CHEBI:58210"/>
    </ligand>
</feature>
<dbReference type="OrthoDB" id="9770452at2"/>
<feature type="binding site" evidence="7">
    <location>
        <position position="48"/>
    </location>
    <ligand>
        <name>glyoxylate</name>
        <dbReference type="ChEBI" id="CHEBI:36655"/>
    </ligand>
</feature>
<dbReference type="Proteomes" id="UP000271678">
    <property type="component" value="Unassembled WGS sequence"/>
</dbReference>
<feature type="binding site" evidence="7">
    <location>
        <position position="153"/>
    </location>
    <ligand>
        <name>glyoxylate</name>
        <dbReference type="ChEBI" id="CHEBI:36655"/>
    </ligand>
</feature>
<feature type="domain" description="FMN hydroxy acid dehydrogenase" evidence="9">
    <location>
        <begin position="22"/>
        <end position="401"/>
    </location>
</feature>
<dbReference type="CDD" id="cd02809">
    <property type="entry name" value="alpha_hydroxyacid_oxid_FMN"/>
    <property type="match status" value="1"/>
</dbReference>
<feature type="binding site" evidence="7">
    <location>
        <position position="272"/>
    </location>
    <ligand>
        <name>FMN</name>
        <dbReference type="ChEBI" id="CHEBI:58210"/>
    </ligand>
</feature>
<keyword evidence="2 7" id="KW-0285">Flavoprotein</keyword>
<feature type="binding site" evidence="7">
    <location>
        <position position="188"/>
    </location>
    <ligand>
        <name>glyoxylate</name>
        <dbReference type="ChEBI" id="CHEBI:36655"/>
    </ligand>
</feature>
<evidence type="ECO:0000256" key="2">
    <source>
        <dbReference type="ARBA" id="ARBA00022630"/>
    </source>
</evidence>
<evidence type="ECO:0000256" key="3">
    <source>
        <dbReference type="ARBA" id="ARBA00022643"/>
    </source>
</evidence>
<evidence type="ECO:0000256" key="5">
    <source>
        <dbReference type="ARBA" id="ARBA00024042"/>
    </source>
</evidence>
<feature type="binding site" evidence="7">
    <location>
        <position position="151"/>
    </location>
    <ligand>
        <name>FMN</name>
        <dbReference type="ChEBI" id="CHEBI:58210"/>
    </ligand>
</feature>
<comment type="caution">
    <text evidence="10">The sequence shown here is derived from an EMBL/GenBank/DDBJ whole genome shotgun (WGS) entry which is preliminary data.</text>
</comment>
<reference evidence="10 11" key="1">
    <citation type="submission" date="2018-11" db="EMBL/GenBank/DDBJ databases">
        <title>Draft genome of Simplicispira Flexivirga sp. BO-16.</title>
        <authorList>
            <person name="Im W.T."/>
        </authorList>
    </citation>
    <scope>NUCLEOTIDE SEQUENCE [LARGE SCALE GENOMIC DNA]</scope>
    <source>
        <strain evidence="10 11">BO-16</strain>
    </source>
</reference>
<dbReference type="AlphaFoldDB" id="A0A3M9MKS1"/>
<dbReference type="InterPro" id="IPR012133">
    <property type="entry name" value="Alpha-hydoxy_acid_DH_FMN"/>
</dbReference>
<dbReference type="InterPro" id="IPR013785">
    <property type="entry name" value="Aldolase_TIM"/>
</dbReference>
<gene>
    <name evidence="10" type="ORF">EFY87_02395</name>
</gene>
<feature type="active site" description="Proton acceptor" evidence="6">
    <location>
        <position position="296"/>
    </location>
</feature>
<comment type="similarity">
    <text evidence="5">Belongs to the FMN-dependent alpha-hydroxy acid dehydrogenase family.</text>
</comment>
<keyword evidence="11" id="KW-1185">Reference proteome</keyword>
<accession>A0A3M9MKS1</accession>
<dbReference type="Gene3D" id="3.20.20.70">
    <property type="entry name" value="Aldolase class I"/>
    <property type="match status" value="1"/>
</dbReference>
<comment type="cofactor">
    <cofactor evidence="1">
        <name>FMN</name>
        <dbReference type="ChEBI" id="CHEBI:58210"/>
    </cofactor>
</comment>
<proteinExistence type="inferred from homology"/>
<feature type="binding site" evidence="7">
    <location>
        <begin position="327"/>
        <end position="331"/>
    </location>
    <ligand>
        <name>FMN</name>
        <dbReference type="ChEBI" id="CHEBI:58210"/>
    </ligand>
</feature>
<feature type="binding site" evidence="7">
    <location>
        <position position="294"/>
    </location>
    <ligand>
        <name>FMN</name>
        <dbReference type="ChEBI" id="CHEBI:58210"/>
    </ligand>
</feature>
<feature type="binding site" evidence="7">
    <location>
        <position position="179"/>
    </location>
    <ligand>
        <name>FMN</name>
        <dbReference type="ChEBI" id="CHEBI:58210"/>
    </ligand>
</feature>
<evidence type="ECO:0000256" key="8">
    <source>
        <dbReference type="SAM" id="MobiDB-lite"/>
    </source>
</evidence>
<evidence type="ECO:0000313" key="11">
    <source>
        <dbReference type="Proteomes" id="UP000271678"/>
    </source>
</evidence>
<evidence type="ECO:0000256" key="4">
    <source>
        <dbReference type="ARBA" id="ARBA00023002"/>
    </source>
</evidence>
<dbReference type="InterPro" id="IPR037396">
    <property type="entry name" value="FMN_HAD"/>
</dbReference>
<dbReference type="PIRSF" id="PIRSF000138">
    <property type="entry name" value="Al-hdrx_acd_dh"/>
    <property type="match status" value="1"/>
</dbReference>
<feature type="binding site" evidence="7">
    <location>
        <begin position="350"/>
        <end position="351"/>
    </location>
    <ligand>
        <name>FMN</name>
        <dbReference type="ChEBI" id="CHEBI:58210"/>
    </ligand>
</feature>
<dbReference type="FunFam" id="3.20.20.70:FF:000029">
    <property type="entry name" value="L-lactate dehydrogenase"/>
    <property type="match status" value="1"/>
</dbReference>
<dbReference type="RefSeq" id="WP_123269767.1">
    <property type="nucleotide sequence ID" value="NZ_RJJQ01000001.1"/>
</dbReference>
<sequence>MKPQEIGALVKLRKPQPRPTQRVLERSRTIEDLRRAAHRRWPPGVRDYVEGGADGEVSLQRNRDAYERHSFLPRTLQDVSDVDTTANLLGMRSALPIALGPTGYTRMMHERGESAVARAAAPLGIPYTLSTMATTSVEDVRAVSAGNLWFQLYVWRDRGLMRDLIARAAASDYQVLMLTVDTPVTGLRLRDSRTGFTIPPQLSPSTILGMAAHPAWCARMLAAKQITFANIPGHQADPAGVMEFAAAQFDPTVSWDDLAEIRELWRRPMIVKGLAQPDDVRRAVDLGVDAIALSNHGGRQLDQSVPPIDLVSEIREIVSDSVDILVDSGIRRGSDVAIAVARGATGCLVGRPYLYGLGAAGEAGVRAAIGILGDELRRAMQLLGVPSLAALAADGRTLVHPASAR</sequence>
<dbReference type="PANTHER" id="PTHR10578">
    <property type="entry name" value="S -2-HYDROXY-ACID OXIDASE-RELATED"/>
    <property type="match status" value="1"/>
</dbReference>
<feature type="binding site" evidence="7">
    <location>
        <position position="299"/>
    </location>
    <ligand>
        <name>glyoxylate</name>
        <dbReference type="ChEBI" id="CHEBI:36655"/>
    </ligand>
</feature>
<keyword evidence="3 7" id="KW-0288">FMN</keyword>
<keyword evidence="4" id="KW-0560">Oxidoreductase</keyword>
<feature type="binding site" evidence="7">
    <location>
        <begin position="101"/>
        <end position="103"/>
    </location>
    <ligand>
        <name>FMN</name>
        <dbReference type="ChEBI" id="CHEBI:58210"/>
    </ligand>
</feature>
<feature type="region of interest" description="Disordered" evidence="8">
    <location>
        <begin position="1"/>
        <end position="23"/>
    </location>
</feature>
<organism evidence="10 11">
    <name type="scientific">Flexivirga caeni</name>
    <dbReference type="NCBI Taxonomy" id="2294115"/>
    <lineage>
        <taxon>Bacteria</taxon>
        <taxon>Bacillati</taxon>
        <taxon>Actinomycetota</taxon>
        <taxon>Actinomycetes</taxon>
        <taxon>Micrococcales</taxon>
        <taxon>Dermacoccaceae</taxon>
        <taxon>Flexivirga</taxon>
    </lineage>
</organism>
<evidence type="ECO:0000313" key="10">
    <source>
        <dbReference type="EMBL" id="RNI25483.1"/>
    </source>
</evidence>
<name>A0A3M9MKS1_9MICO</name>
<evidence type="ECO:0000256" key="7">
    <source>
        <dbReference type="PIRSR" id="PIRSR000138-2"/>
    </source>
</evidence>
<protein>
    <submittedName>
        <fullName evidence="10">Alpha-hydroxy-acid oxidizing protein</fullName>
    </submittedName>
</protein>